<dbReference type="EC" id="3.1.21.10" evidence="13"/>
<organism evidence="14 15">
    <name type="scientific">Metamycoplasma neophronis</name>
    <dbReference type="NCBI Taxonomy" id="872983"/>
    <lineage>
        <taxon>Bacteria</taxon>
        <taxon>Bacillati</taxon>
        <taxon>Mycoplasmatota</taxon>
        <taxon>Mycoplasmoidales</taxon>
        <taxon>Metamycoplasmataceae</taxon>
        <taxon>Metamycoplasma</taxon>
    </lineage>
</organism>
<feature type="binding site" evidence="13">
    <location>
        <position position="62"/>
    </location>
    <ligand>
        <name>Mg(2+)</name>
        <dbReference type="ChEBI" id="CHEBI:18420"/>
    </ligand>
</feature>
<evidence type="ECO:0000256" key="12">
    <source>
        <dbReference type="ARBA" id="ARBA00029523"/>
    </source>
</evidence>
<comment type="function">
    <text evidence="13">Endonuclease that resolves Holliday junction intermediates in genetic recombination. Cleaves mobile four-strand junctions by introducing symmetrical nicks in paired strands. Promotes annealing of linear ssDNA with homologous dsDNA. Required for DNA repair, homologous recombination and chromosome segregation.</text>
</comment>
<keyword evidence="9 13" id="KW-0233">DNA recombination</keyword>
<comment type="similarity">
    <text evidence="11 13">Belongs to the RecU family.</text>
</comment>
<dbReference type="EMBL" id="VHHP01000003">
    <property type="protein sequence ID" value="TPR54112.1"/>
    <property type="molecule type" value="Genomic_DNA"/>
</dbReference>
<dbReference type="InterPro" id="IPR011856">
    <property type="entry name" value="tRNA_endonuc-like_dom_sf"/>
</dbReference>
<evidence type="ECO:0000256" key="11">
    <source>
        <dbReference type="ARBA" id="ARBA00023447"/>
    </source>
</evidence>
<comment type="cofactor">
    <cofactor evidence="13">
        <name>Mg(2+)</name>
        <dbReference type="ChEBI" id="CHEBI:18420"/>
    </cofactor>
    <text evidence="13">Binds 1 Mg(2+) ion per subunit.</text>
</comment>
<comment type="caution">
    <text evidence="14">The sequence shown here is derived from an EMBL/GenBank/DDBJ whole genome shotgun (WGS) entry which is preliminary data.</text>
</comment>
<proteinExistence type="inferred from homology"/>
<feature type="binding site" evidence="13">
    <location>
        <position position="60"/>
    </location>
    <ligand>
        <name>Mg(2+)</name>
        <dbReference type="ChEBI" id="CHEBI:18420"/>
    </ligand>
</feature>
<keyword evidence="10 13" id="KW-0234">DNA repair</keyword>
<dbReference type="InterPro" id="IPR004612">
    <property type="entry name" value="Resolv_RecU"/>
</dbReference>
<dbReference type="Proteomes" id="UP000316851">
    <property type="component" value="Unassembled WGS sequence"/>
</dbReference>
<evidence type="ECO:0000313" key="15">
    <source>
        <dbReference type="Proteomes" id="UP000316851"/>
    </source>
</evidence>
<keyword evidence="7 13" id="KW-0378">Hydrolase</keyword>
<evidence type="ECO:0000256" key="13">
    <source>
        <dbReference type="HAMAP-Rule" id="MF_00130"/>
    </source>
</evidence>
<feature type="site" description="Transition state stabilizer" evidence="13">
    <location>
        <position position="77"/>
    </location>
</feature>
<dbReference type="InterPro" id="IPR011335">
    <property type="entry name" value="Restrct_endonuc-II-like"/>
</dbReference>
<evidence type="ECO:0000256" key="6">
    <source>
        <dbReference type="ARBA" id="ARBA00022763"/>
    </source>
</evidence>
<keyword evidence="2 13" id="KW-0963">Cytoplasm</keyword>
<evidence type="ECO:0000256" key="4">
    <source>
        <dbReference type="ARBA" id="ARBA00022723"/>
    </source>
</evidence>
<evidence type="ECO:0000256" key="3">
    <source>
        <dbReference type="ARBA" id="ARBA00022722"/>
    </source>
</evidence>
<dbReference type="CDD" id="cd22354">
    <property type="entry name" value="RecU-like"/>
    <property type="match status" value="1"/>
</dbReference>
<evidence type="ECO:0000256" key="8">
    <source>
        <dbReference type="ARBA" id="ARBA00022842"/>
    </source>
</evidence>
<reference evidence="14" key="1">
    <citation type="submission" date="2019-06" db="EMBL/GenBank/DDBJ databases">
        <title>Mycoplasma neophronis type strain whole genome sequence.</title>
        <authorList>
            <person name="Spergser J."/>
        </authorList>
    </citation>
    <scope>NUCLEOTIDE SEQUENCE [LARGE SCALE GENOMIC DNA]</scope>
    <source>
        <strain evidence="14">DSM 24097</strain>
    </source>
</reference>
<evidence type="ECO:0000256" key="9">
    <source>
        <dbReference type="ARBA" id="ARBA00023172"/>
    </source>
</evidence>
<evidence type="ECO:0000256" key="1">
    <source>
        <dbReference type="ARBA" id="ARBA00004496"/>
    </source>
</evidence>
<keyword evidence="3 13" id="KW-0540">Nuclease</keyword>
<protein>
    <recommendedName>
        <fullName evidence="12 13">Holliday junction resolvase RecU</fullName>
        <ecNumber evidence="13">3.1.21.10</ecNumber>
    </recommendedName>
    <alternativeName>
        <fullName evidence="13">Recombination protein U homolog</fullName>
    </alternativeName>
</protein>
<sequence length="163" mass="18881">MNVKNKGMLLESIINSTNLFYFNQKVAMIHKKNLDVQFKGVDIKNHKLVLKEATIKSKSTVDYYGIYKGKFLAFEAKSTEDKNLSLANIKNHQIEYLSLVESFGGIAFWIFYFKIQNKFILIKHSDLKNIIKNKKTLSFDLCKEQGIILELSFPGVLDFINYI</sequence>
<keyword evidence="5 13" id="KW-0255">Endonuclease</keyword>
<dbReference type="HAMAP" id="MF_00130">
    <property type="entry name" value="RecU"/>
    <property type="match status" value="1"/>
</dbReference>
<evidence type="ECO:0000313" key="14">
    <source>
        <dbReference type="EMBL" id="TPR54112.1"/>
    </source>
</evidence>
<feature type="binding site" evidence="13">
    <location>
        <position position="75"/>
    </location>
    <ligand>
        <name>Mg(2+)</name>
        <dbReference type="ChEBI" id="CHEBI:18420"/>
    </ligand>
</feature>
<comment type="subcellular location">
    <subcellularLocation>
        <location evidence="1 13">Cytoplasm</location>
    </subcellularLocation>
</comment>
<evidence type="ECO:0000256" key="7">
    <source>
        <dbReference type="ARBA" id="ARBA00022801"/>
    </source>
</evidence>
<keyword evidence="4 13" id="KW-0479">Metal-binding</keyword>
<accession>A0ABY2Z127</accession>
<dbReference type="SUPFAM" id="SSF52980">
    <property type="entry name" value="Restriction endonuclease-like"/>
    <property type="match status" value="1"/>
</dbReference>
<keyword evidence="8 13" id="KW-0460">Magnesium</keyword>
<gene>
    <name evidence="13 14" type="primary">recU</name>
    <name evidence="14" type="ORF">FJR74_01580</name>
</gene>
<dbReference type="Gene3D" id="3.40.1350.10">
    <property type="match status" value="1"/>
</dbReference>
<dbReference type="NCBIfam" id="NF002581">
    <property type="entry name" value="PRK02234.1-2"/>
    <property type="match status" value="1"/>
</dbReference>
<keyword evidence="15" id="KW-1185">Reference proteome</keyword>
<dbReference type="RefSeq" id="WP_140914801.1">
    <property type="nucleotide sequence ID" value="NZ_VHHP01000003.1"/>
</dbReference>
<evidence type="ECO:0000256" key="10">
    <source>
        <dbReference type="ARBA" id="ARBA00023204"/>
    </source>
</evidence>
<name>A0ABY2Z127_9BACT</name>
<keyword evidence="6 13" id="KW-0227">DNA damage</keyword>
<evidence type="ECO:0000256" key="5">
    <source>
        <dbReference type="ARBA" id="ARBA00022759"/>
    </source>
</evidence>
<evidence type="ECO:0000256" key="2">
    <source>
        <dbReference type="ARBA" id="ARBA00022490"/>
    </source>
</evidence>
<comment type="catalytic activity">
    <reaction evidence="13">
        <text>Endonucleolytic cleavage at a junction such as a reciprocal single-stranded crossover between two homologous DNA duplexes (Holliday junction).</text>
        <dbReference type="EC" id="3.1.21.10"/>
    </reaction>
</comment>
<feature type="binding site" evidence="13">
    <location>
        <position position="93"/>
    </location>
    <ligand>
        <name>Mg(2+)</name>
        <dbReference type="ChEBI" id="CHEBI:18420"/>
    </ligand>
</feature>
<dbReference type="Pfam" id="PF03838">
    <property type="entry name" value="RecU"/>
    <property type="match status" value="1"/>
</dbReference>